<feature type="repeat" description="ANK" evidence="3">
    <location>
        <begin position="1049"/>
        <end position="1081"/>
    </location>
</feature>
<dbReference type="PANTHER" id="PTHR24123:SF33">
    <property type="entry name" value="PROTEIN HOS4"/>
    <property type="match status" value="1"/>
</dbReference>
<dbReference type="EMBL" id="MRCU01000003">
    <property type="protein sequence ID" value="RKK22873.1"/>
    <property type="molecule type" value="Genomic_DNA"/>
</dbReference>
<dbReference type="Pfam" id="PF00023">
    <property type="entry name" value="Ank"/>
    <property type="match status" value="2"/>
</dbReference>
<dbReference type="InterPro" id="IPR051165">
    <property type="entry name" value="Multifunctional_ANK_Repeat"/>
</dbReference>
<gene>
    <name evidence="5" type="ORF">BFJ65_g5461</name>
</gene>
<evidence type="ECO:0000256" key="1">
    <source>
        <dbReference type="ARBA" id="ARBA00022737"/>
    </source>
</evidence>
<feature type="repeat" description="ANK" evidence="3">
    <location>
        <begin position="808"/>
        <end position="841"/>
    </location>
</feature>
<dbReference type="PANTHER" id="PTHR24123">
    <property type="entry name" value="ANKYRIN REPEAT-CONTAINING"/>
    <property type="match status" value="1"/>
</dbReference>
<protein>
    <recommendedName>
        <fullName evidence="4">Clr5 domain-containing protein</fullName>
    </recommendedName>
</protein>
<dbReference type="AlphaFoldDB" id="A0A3L6NVX1"/>
<dbReference type="PROSITE" id="PS50297">
    <property type="entry name" value="ANK_REP_REGION"/>
    <property type="match status" value="4"/>
</dbReference>
<dbReference type="PROSITE" id="PS50088">
    <property type="entry name" value="ANK_REPEAT"/>
    <property type="match status" value="5"/>
</dbReference>
<feature type="domain" description="Clr5" evidence="4">
    <location>
        <begin position="10"/>
        <end position="61"/>
    </location>
</feature>
<sequence length="1146" mass="126637">MPEPDKIPTLKWEENKDYIRALYLDENKSLNELVRLMKEKHGFEATKAQYIRKLGNWKMKKNATKDIWKHAEKLIEKRKVDGKDTEIVINGRIISEKRLKKEQGRYGYIQTYGNPVTSPQHSPSKIVAMTPPGSSQATILTDTIPLFHFQNSFRLLDPVDSAAALSPSNKPARASLNAQLLSQADVSRLARYLPYEEGRTKEIKTIQQLVSVMQGQVPSNYCSITGLQSSNYGPLIHIIEWAVYRCTNHLLGSLETYNLLCYVSMLVSEHTGLENLFQELSCISGPTTRIVLSKLLVGATTRGHFREARMLLQLGADPRSKQDTQPYMSVLQMAAKSQDKDLVNALLQKKADPNKHDLPVMEFRFPLTLALIEPGGMDVVKLLLNAGADVNCGYKISSLKEFRKRFTMDDDYPSHSIYPLELAVQNGELECAEELIKAGARLKNPWPLRSAIKRKDREMISTLCIAGADPNGRVPAYRIGQKNLLFLRKRTALGLGVETGDIQCVKTLIHFGAKADTLSFWMAIEKEDNEMFDVLAATGLRPDVPQLGIRHELLSKSLPDIQSIDRKAYLLTRASDRATSDMAVIRRLLDAGSDIDDLSVVPWGYPQTALQTAVKWCHDSVCKLLLEQGASPEKRDPSHPTPLQQACEDLFNGMRDYWMQRKLIDVLLESGADANAPSAMKIGAETALQIAARYGDLDLLVRLTNYGGKVCIQTLEAALSSGNLMLVKFITEKDSSIERYLRQYLQHDQSLLNAAATSGNLEIVDWIIGFYTETIQADTLQLGLEAAVTNGHCLVATRLLDAGADVNLGSPPLLLTAIEGGDEEILNLLISRGANVEATTSHCSPLIAAIRRGWPRAVRTLLDVGANCNKQVTDFERLPLLEAVQRQSAQCVRILLESGADVNDGRASECLGLSVSNRSTDIVHLLLLFGTDPNQPSPWSDVRPIHLALEQGQVGCDVNIIKALIEWGADVNAYSAVAGYPLQMATGEARDLLLQAGAAPGQLPNSLKPRAEREKLTKLQMAAGSGDAEHVRLLISSGENVNEPAYYDGGMTSLQHASIMGHFSIVYLLLENGANIHAQGAVRNGRTALQGAAEHGRLDIVHLLLENDKEPELLERRCQEAANYAESQGHHFIASALRRWRSESVL</sequence>
<feature type="repeat" description="ANK" evidence="3">
    <location>
        <begin position="1084"/>
        <end position="1116"/>
    </location>
</feature>
<keyword evidence="1" id="KW-0677">Repeat</keyword>
<feature type="repeat" description="ANK" evidence="3">
    <location>
        <begin position="1014"/>
        <end position="1046"/>
    </location>
</feature>
<dbReference type="InterPro" id="IPR025676">
    <property type="entry name" value="Clr5_dom"/>
</dbReference>
<evidence type="ECO:0000256" key="3">
    <source>
        <dbReference type="PROSITE-ProRule" id="PRU00023"/>
    </source>
</evidence>
<dbReference type="Gene3D" id="1.25.40.20">
    <property type="entry name" value="Ankyrin repeat-containing domain"/>
    <property type="match status" value="4"/>
</dbReference>
<proteinExistence type="predicted"/>
<dbReference type="SMART" id="SM00248">
    <property type="entry name" value="ANK"/>
    <property type="match status" value="18"/>
</dbReference>
<dbReference type="InterPro" id="IPR036770">
    <property type="entry name" value="Ankyrin_rpt-contain_sf"/>
</dbReference>
<dbReference type="SUPFAM" id="SSF48403">
    <property type="entry name" value="Ankyrin repeat"/>
    <property type="match status" value="3"/>
</dbReference>
<name>A0A3L6NVX1_FUSOX</name>
<dbReference type="Pfam" id="PF12796">
    <property type="entry name" value="Ank_2"/>
    <property type="match status" value="2"/>
</dbReference>
<feature type="repeat" description="ANK" evidence="3">
    <location>
        <begin position="940"/>
        <end position="976"/>
    </location>
</feature>
<evidence type="ECO:0000313" key="5">
    <source>
        <dbReference type="EMBL" id="RKK22873.1"/>
    </source>
</evidence>
<reference evidence="5" key="1">
    <citation type="journal article" date="2018" name="Sci. Rep.">
        <title>Characterisation of pathogen-specific regions and novel effector candidates in Fusarium oxysporum f. sp. cepae.</title>
        <authorList>
            <person name="Armitage A.D."/>
            <person name="Taylor A."/>
            <person name="Sobczyk M.K."/>
            <person name="Baxter L."/>
            <person name="Greenfield B.P."/>
            <person name="Bates H.J."/>
            <person name="Wilson F."/>
            <person name="Jackson A.C."/>
            <person name="Ott S."/>
            <person name="Harrison R.J."/>
            <person name="Clarkson J.P."/>
        </authorList>
    </citation>
    <scope>NUCLEOTIDE SEQUENCE [LARGE SCALE GENOMIC DNA]</scope>
    <source>
        <strain evidence="5">FoC_Fus2</strain>
    </source>
</reference>
<dbReference type="Proteomes" id="UP000270866">
    <property type="component" value="Chromosome 5"/>
</dbReference>
<dbReference type="InterPro" id="IPR002110">
    <property type="entry name" value="Ankyrin_rpt"/>
</dbReference>
<evidence type="ECO:0000256" key="2">
    <source>
        <dbReference type="ARBA" id="ARBA00023043"/>
    </source>
</evidence>
<dbReference type="Pfam" id="PF14420">
    <property type="entry name" value="Clr5"/>
    <property type="match status" value="1"/>
</dbReference>
<evidence type="ECO:0000259" key="4">
    <source>
        <dbReference type="Pfam" id="PF14420"/>
    </source>
</evidence>
<accession>A0A3L6NVX1</accession>
<keyword evidence="2 3" id="KW-0040">ANK repeat</keyword>
<organism evidence="5">
    <name type="scientific">Fusarium oxysporum f. sp. cepae</name>
    <dbReference type="NCBI Taxonomy" id="396571"/>
    <lineage>
        <taxon>Eukaryota</taxon>
        <taxon>Fungi</taxon>
        <taxon>Dikarya</taxon>
        <taxon>Ascomycota</taxon>
        <taxon>Pezizomycotina</taxon>
        <taxon>Sordariomycetes</taxon>
        <taxon>Hypocreomycetidae</taxon>
        <taxon>Hypocreales</taxon>
        <taxon>Nectriaceae</taxon>
        <taxon>Fusarium</taxon>
        <taxon>Fusarium oxysporum species complex</taxon>
    </lineage>
</organism>
<comment type="caution">
    <text evidence="5">The sequence shown here is derived from an EMBL/GenBank/DDBJ whole genome shotgun (WGS) entry which is preliminary data.</text>
</comment>